<comment type="caution">
    <text evidence="2">The sequence shown here is derived from an EMBL/GenBank/DDBJ whole genome shotgun (WGS) entry which is preliminary data.</text>
</comment>
<evidence type="ECO:0008006" key="4">
    <source>
        <dbReference type="Google" id="ProtNLM"/>
    </source>
</evidence>
<evidence type="ECO:0000313" key="3">
    <source>
        <dbReference type="Proteomes" id="UP000825935"/>
    </source>
</evidence>
<gene>
    <name evidence="2" type="ORF">KP509_27G013500</name>
</gene>
<dbReference type="EMBL" id="CM035432">
    <property type="protein sequence ID" value="KAH7294686.1"/>
    <property type="molecule type" value="Genomic_DNA"/>
</dbReference>
<evidence type="ECO:0000313" key="2">
    <source>
        <dbReference type="EMBL" id="KAH7294686.1"/>
    </source>
</evidence>
<name>A0A8T2RDZ2_CERRI</name>
<keyword evidence="1" id="KW-0175">Coiled coil</keyword>
<organism evidence="2 3">
    <name type="scientific">Ceratopteris richardii</name>
    <name type="common">Triangle waterfern</name>
    <dbReference type="NCBI Taxonomy" id="49495"/>
    <lineage>
        <taxon>Eukaryota</taxon>
        <taxon>Viridiplantae</taxon>
        <taxon>Streptophyta</taxon>
        <taxon>Embryophyta</taxon>
        <taxon>Tracheophyta</taxon>
        <taxon>Polypodiopsida</taxon>
        <taxon>Polypodiidae</taxon>
        <taxon>Polypodiales</taxon>
        <taxon>Pteridineae</taxon>
        <taxon>Pteridaceae</taxon>
        <taxon>Parkerioideae</taxon>
        <taxon>Ceratopteris</taxon>
    </lineage>
</organism>
<sequence>MASLSVAVTRGCKLLSLLKADAVAKQLGWCYRIKRSMSAFDDKGSILRDEERSREAVYMKQREAELLEKLRKQGEKLEEIKRALAEYKEGHHHLTKWLHESKVGKEEHKS</sequence>
<dbReference type="OrthoDB" id="691961at2759"/>
<accession>A0A8T2RDZ2</accession>
<dbReference type="AlphaFoldDB" id="A0A8T2RDZ2"/>
<evidence type="ECO:0000256" key="1">
    <source>
        <dbReference type="SAM" id="Coils"/>
    </source>
</evidence>
<reference evidence="2 3" key="1">
    <citation type="submission" date="2021-08" db="EMBL/GenBank/DDBJ databases">
        <title>WGS assembly of Ceratopteris richardii.</title>
        <authorList>
            <person name="Marchant D.B."/>
            <person name="Chen G."/>
            <person name="Jenkins J."/>
            <person name="Shu S."/>
            <person name="Leebens-Mack J."/>
            <person name="Grimwood J."/>
            <person name="Schmutz J."/>
            <person name="Soltis P."/>
            <person name="Soltis D."/>
            <person name="Chen Z.-H."/>
        </authorList>
    </citation>
    <scope>NUCLEOTIDE SEQUENCE [LARGE SCALE GENOMIC DNA]</scope>
    <source>
        <strain evidence="2">Whitten #5841</strain>
        <tissue evidence="2">Leaf</tissue>
    </source>
</reference>
<protein>
    <recommendedName>
        <fullName evidence="4">Mitochondrial ATPase inhibitor</fullName>
    </recommendedName>
</protein>
<keyword evidence="3" id="KW-1185">Reference proteome</keyword>
<feature type="coiled-coil region" evidence="1">
    <location>
        <begin position="60"/>
        <end position="90"/>
    </location>
</feature>
<dbReference type="Proteomes" id="UP000825935">
    <property type="component" value="Chromosome 27"/>
</dbReference>
<proteinExistence type="predicted"/>